<dbReference type="EMBL" id="CP032125">
    <property type="protein sequence ID" value="AXX96813.1"/>
    <property type="molecule type" value="Genomic_DNA"/>
</dbReference>
<dbReference type="InterPro" id="IPR050553">
    <property type="entry name" value="Thioredoxin_ResA/DsbE_sf"/>
</dbReference>
<keyword evidence="7" id="KW-1185">Reference proteome</keyword>
<dbReference type="SUPFAM" id="SSF52833">
    <property type="entry name" value="Thioredoxin-like"/>
    <property type="match status" value="1"/>
</dbReference>
<comment type="subcellular location">
    <subcellularLocation>
        <location evidence="1">Cell envelope</location>
    </subcellularLocation>
</comment>
<dbReference type="CDD" id="cd02966">
    <property type="entry name" value="TlpA_like_family"/>
    <property type="match status" value="1"/>
</dbReference>
<keyword evidence="4" id="KW-0812">Transmembrane</keyword>
<evidence type="ECO:0000256" key="4">
    <source>
        <dbReference type="SAM" id="Phobius"/>
    </source>
</evidence>
<dbReference type="Gene3D" id="3.40.30.10">
    <property type="entry name" value="Glutaredoxin"/>
    <property type="match status" value="1"/>
</dbReference>
<keyword evidence="4" id="KW-1133">Transmembrane helix</keyword>
<dbReference type="OrthoDB" id="9799347at2"/>
<evidence type="ECO:0000259" key="5">
    <source>
        <dbReference type="PROSITE" id="PS51352"/>
    </source>
</evidence>
<dbReference type="KEGG" id="pamo:BAR1_02010"/>
<dbReference type="Proteomes" id="UP000261704">
    <property type="component" value="Chromosome"/>
</dbReference>
<dbReference type="PANTHER" id="PTHR42852:SF18">
    <property type="entry name" value="CHROMOSOME UNDETERMINED SCAFFOLD_47, WHOLE GENOME SHOTGUN SEQUENCE"/>
    <property type="match status" value="1"/>
</dbReference>
<dbReference type="Pfam" id="PF08534">
    <property type="entry name" value="Redoxin"/>
    <property type="match status" value="1"/>
</dbReference>
<dbReference type="PROSITE" id="PS00194">
    <property type="entry name" value="THIOREDOXIN_1"/>
    <property type="match status" value="1"/>
</dbReference>
<keyword evidence="3" id="KW-0676">Redox-active center</keyword>
<dbReference type="GO" id="GO:0015036">
    <property type="term" value="F:disulfide oxidoreductase activity"/>
    <property type="evidence" value="ECO:0007669"/>
    <property type="project" value="UniProtKB-ARBA"/>
</dbReference>
<proteinExistence type="predicted"/>
<accession>A0A347UD85</accession>
<evidence type="ECO:0000313" key="7">
    <source>
        <dbReference type="Proteomes" id="UP000261704"/>
    </source>
</evidence>
<dbReference type="PROSITE" id="PS51352">
    <property type="entry name" value="THIOREDOXIN_2"/>
    <property type="match status" value="1"/>
</dbReference>
<dbReference type="InterPro" id="IPR017937">
    <property type="entry name" value="Thioredoxin_CS"/>
</dbReference>
<name>A0A347UD85_9RHOB</name>
<feature type="transmembrane region" description="Helical" evidence="4">
    <location>
        <begin position="40"/>
        <end position="57"/>
    </location>
</feature>
<dbReference type="GO" id="GO:0017004">
    <property type="term" value="P:cytochrome complex assembly"/>
    <property type="evidence" value="ECO:0007669"/>
    <property type="project" value="UniProtKB-KW"/>
</dbReference>
<feature type="transmembrane region" description="Helical" evidence="4">
    <location>
        <begin position="12"/>
        <end position="28"/>
    </location>
</feature>
<dbReference type="AlphaFoldDB" id="A0A347UD85"/>
<protein>
    <submittedName>
        <fullName evidence="6">TlpA family protein disulfide reductase</fullName>
    </submittedName>
</protein>
<evidence type="ECO:0000256" key="2">
    <source>
        <dbReference type="ARBA" id="ARBA00022748"/>
    </source>
</evidence>
<dbReference type="InterPro" id="IPR013740">
    <property type="entry name" value="Redoxin"/>
</dbReference>
<reference evidence="6 7" key="1">
    <citation type="submission" date="2018-09" db="EMBL/GenBank/DDBJ databases">
        <title>Profundibacter amoris BAR1 gen. nov., sp. nov., a new member of the Roseobacter clade isolated at Lokis Castle Vent Field on the Arctic Mid-Oceanic Ridge.</title>
        <authorList>
            <person name="Le Moine Bauer S."/>
            <person name="Sjoeberg A.G."/>
            <person name="L'Haridon S."/>
            <person name="Stokke R."/>
            <person name="Roalkvam I."/>
            <person name="Steen I.H."/>
            <person name="Dahle H."/>
        </authorList>
    </citation>
    <scope>NUCLEOTIDE SEQUENCE [LARGE SCALE GENOMIC DNA]</scope>
    <source>
        <strain evidence="6 7">BAR1</strain>
    </source>
</reference>
<sequence>MIASGPAANRPPHMVLAFALSLLVSVIIGTRRIDMQLRSAILYAAIAAGAIYAVSNIEAVKDALGLKSAPQEVTQSTGLSGPHPLAEGLMLKLSFHETAKPAVNTPFTDADGNEHTLAEYKGKYVLVNIWATWCPPCRQEMPSLDRLQKQKGGDNFEVVTIATGRNTVPAINKFFETANITSLPVLLDPKQTLARSMNVLGLPVSVILNPEGQEIARLTGGAEWDTDSTFAIIQSLIAP</sequence>
<dbReference type="GO" id="GO:0030313">
    <property type="term" value="C:cell envelope"/>
    <property type="evidence" value="ECO:0007669"/>
    <property type="project" value="UniProtKB-SubCell"/>
</dbReference>
<keyword evidence="4" id="KW-0472">Membrane</keyword>
<evidence type="ECO:0000313" key="6">
    <source>
        <dbReference type="EMBL" id="AXX96813.1"/>
    </source>
</evidence>
<dbReference type="PANTHER" id="PTHR42852">
    <property type="entry name" value="THIOL:DISULFIDE INTERCHANGE PROTEIN DSBE"/>
    <property type="match status" value="1"/>
</dbReference>
<dbReference type="InterPro" id="IPR036249">
    <property type="entry name" value="Thioredoxin-like_sf"/>
</dbReference>
<gene>
    <name evidence="6" type="ORF">BAR1_02010</name>
</gene>
<feature type="domain" description="Thioredoxin" evidence="5">
    <location>
        <begin position="96"/>
        <end position="238"/>
    </location>
</feature>
<evidence type="ECO:0000256" key="3">
    <source>
        <dbReference type="ARBA" id="ARBA00023284"/>
    </source>
</evidence>
<evidence type="ECO:0000256" key="1">
    <source>
        <dbReference type="ARBA" id="ARBA00004196"/>
    </source>
</evidence>
<dbReference type="InterPro" id="IPR013766">
    <property type="entry name" value="Thioredoxin_domain"/>
</dbReference>
<organism evidence="6 7">
    <name type="scientific">Profundibacter amoris</name>
    <dbReference type="NCBI Taxonomy" id="2171755"/>
    <lineage>
        <taxon>Bacteria</taxon>
        <taxon>Pseudomonadati</taxon>
        <taxon>Pseudomonadota</taxon>
        <taxon>Alphaproteobacteria</taxon>
        <taxon>Rhodobacterales</taxon>
        <taxon>Paracoccaceae</taxon>
        <taxon>Profundibacter</taxon>
    </lineage>
</organism>
<keyword evidence="2" id="KW-0201">Cytochrome c-type biogenesis</keyword>